<dbReference type="EMBL" id="GECZ01027278">
    <property type="protein sequence ID" value="JAS42491.1"/>
    <property type="molecule type" value="Transcribed_RNA"/>
</dbReference>
<evidence type="ECO:0000313" key="1">
    <source>
        <dbReference type="EMBL" id="JAS42491.1"/>
    </source>
</evidence>
<dbReference type="CDD" id="cd09272">
    <property type="entry name" value="RNase_HI_RT_Ty1"/>
    <property type="match status" value="1"/>
</dbReference>
<sequence>FNISEKEGIVNVLYLELICELMYVSLGTRPDITFSVSYLSRYLDKPTKQAWLAGKLILKHLKGIQNLLLPYKVQPGQGIEGFSDVDWAGDSKDRKSTSGSIIFHKGNPVYWSSKKQTCVALSTAEAEYMAAAVTTSELLNLRGLANDLGLIKKTDPLLTIKLL</sequence>
<reference evidence="1" key="1">
    <citation type="submission" date="2015-11" db="EMBL/GenBank/DDBJ databases">
        <title>De novo transcriptome assembly of four potential Pierce s Disease insect vectors from Arizona vineyards.</title>
        <authorList>
            <person name="Tassone E.E."/>
        </authorList>
    </citation>
    <scope>NUCLEOTIDE SEQUENCE</scope>
</reference>
<proteinExistence type="predicted"/>
<evidence type="ECO:0008006" key="2">
    <source>
        <dbReference type="Google" id="ProtNLM"/>
    </source>
</evidence>
<organism evidence="1">
    <name type="scientific">Cuerna arida</name>
    <dbReference type="NCBI Taxonomy" id="1464854"/>
    <lineage>
        <taxon>Eukaryota</taxon>
        <taxon>Metazoa</taxon>
        <taxon>Ecdysozoa</taxon>
        <taxon>Arthropoda</taxon>
        <taxon>Hexapoda</taxon>
        <taxon>Insecta</taxon>
        <taxon>Pterygota</taxon>
        <taxon>Neoptera</taxon>
        <taxon>Paraneoptera</taxon>
        <taxon>Hemiptera</taxon>
        <taxon>Auchenorrhyncha</taxon>
        <taxon>Membracoidea</taxon>
        <taxon>Cicadellidae</taxon>
        <taxon>Cicadellinae</taxon>
        <taxon>Proconiini</taxon>
        <taxon>Cuerna</taxon>
    </lineage>
</organism>
<dbReference type="PANTHER" id="PTHR11439:SF483">
    <property type="entry name" value="PEPTIDE SYNTHASE GLIP-LIKE, PUTATIVE (AFU_ORTHOLOGUE AFUA_3G12920)-RELATED"/>
    <property type="match status" value="1"/>
</dbReference>
<protein>
    <recommendedName>
        <fullName evidence="2">Reverse transcriptase Ty1/copia-type domain-containing protein</fullName>
    </recommendedName>
</protein>
<dbReference type="PANTHER" id="PTHR11439">
    <property type="entry name" value="GAG-POL-RELATED RETROTRANSPOSON"/>
    <property type="match status" value="1"/>
</dbReference>
<dbReference type="AlphaFoldDB" id="A0A1B6EXF7"/>
<feature type="non-terminal residue" evidence="1">
    <location>
        <position position="1"/>
    </location>
</feature>
<name>A0A1B6EXF7_9HEMI</name>
<gene>
    <name evidence="1" type="ORF">g.7003</name>
</gene>
<accession>A0A1B6EXF7</accession>